<evidence type="ECO:0000256" key="1">
    <source>
        <dbReference type="SAM" id="MobiDB-lite"/>
    </source>
</evidence>
<dbReference type="GO" id="GO:0005935">
    <property type="term" value="C:cellular bud neck"/>
    <property type="evidence" value="ECO:0007669"/>
    <property type="project" value="EnsemblFungi"/>
</dbReference>
<dbReference type="InterPro" id="IPR037504">
    <property type="entry name" value="PSI_induc_2"/>
</dbReference>
<evidence type="ECO:0000313" key="4">
    <source>
        <dbReference type="Proteomes" id="UP000000267"/>
    </source>
</evidence>
<feature type="region of interest" description="Disordered" evidence="1">
    <location>
        <begin position="221"/>
        <end position="273"/>
    </location>
</feature>
<organism evidence="4">
    <name type="scientific">Vanderwaltozyma polyspora (strain ATCC 22028 / DSM 70294 / BCRC 21397 / CBS 2163 / NBRC 10782 / NRRL Y-8283 / UCD 57-17)</name>
    <name type="common">Kluyveromyces polysporus</name>
    <dbReference type="NCBI Taxonomy" id="436907"/>
    <lineage>
        <taxon>Eukaryota</taxon>
        <taxon>Fungi</taxon>
        <taxon>Dikarya</taxon>
        <taxon>Ascomycota</taxon>
        <taxon>Saccharomycotina</taxon>
        <taxon>Saccharomycetes</taxon>
        <taxon>Saccharomycetales</taxon>
        <taxon>Saccharomycetaceae</taxon>
        <taxon>Vanderwaltozyma</taxon>
    </lineage>
</organism>
<dbReference type="PANTHER" id="PTHR40018:SF1">
    <property type="entry name" value="[PSI+] INDUCTION PROTEIN 2"/>
    <property type="match status" value="1"/>
</dbReference>
<dbReference type="PhylomeDB" id="A7TR66"/>
<evidence type="ECO:0000313" key="3">
    <source>
        <dbReference type="EMBL" id="EDO15234.1"/>
    </source>
</evidence>
<dbReference type="EMBL" id="DS480471">
    <property type="protein sequence ID" value="EDO15234.1"/>
    <property type="molecule type" value="Genomic_DNA"/>
</dbReference>
<reference evidence="3 4" key="1">
    <citation type="journal article" date="2007" name="Proc. Natl. Acad. Sci. U.S.A.">
        <title>Independent sorting-out of thousands of duplicated gene pairs in two yeast species descended from a whole-genome duplication.</title>
        <authorList>
            <person name="Scannell D.R."/>
            <person name="Frank A.C."/>
            <person name="Conant G.C."/>
            <person name="Byrne K.P."/>
            <person name="Woolfit M."/>
            <person name="Wolfe K.H."/>
        </authorList>
    </citation>
    <scope>NUCLEOTIDE SEQUENCE [LARGE SCALE GENOMIC DNA]</scope>
    <source>
        <strain evidence="4">ATCC 22028 / DSM 70294 / BCRC 21397 / CBS 2163 / NBRC 10782 / NRRL Y-8283 / UCD 57-17</strain>
    </source>
</reference>
<dbReference type="HOGENOM" id="CLU_077184_0_0_1"/>
<feature type="region of interest" description="Disordered" evidence="1">
    <location>
        <begin position="145"/>
        <end position="179"/>
    </location>
</feature>
<dbReference type="KEGG" id="vpo:Kpol_1029p7"/>
<evidence type="ECO:0008006" key="5">
    <source>
        <dbReference type="Google" id="ProtNLM"/>
    </source>
</evidence>
<keyword evidence="2" id="KW-1133">Transmembrane helix</keyword>
<proteinExistence type="predicted"/>
<dbReference type="FunCoup" id="A7TR66">
    <property type="interactions" value="36"/>
</dbReference>
<keyword evidence="2" id="KW-0472">Membrane</keyword>
<dbReference type="eggNOG" id="ENOG502S5JV">
    <property type="taxonomic scope" value="Eukaryota"/>
</dbReference>
<feature type="compositionally biased region" description="Low complexity" evidence="1">
    <location>
        <begin position="327"/>
        <end position="338"/>
    </location>
</feature>
<dbReference type="InParanoid" id="A7TR66"/>
<feature type="transmembrane region" description="Helical" evidence="2">
    <location>
        <begin position="38"/>
        <end position="62"/>
    </location>
</feature>
<name>A7TR66_VANPO</name>
<feature type="compositionally biased region" description="Polar residues" evidence="1">
    <location>
        <begin position="290"/>
        <end position="316"/>
    </location>
</feature>
<protein>
    <recommendedName>
        <fullName evidence="5">[PSI+] induction protein 2</fullName>
    </recommendedName>
</protein>
<dbReference type="OrthoDB" id="3980401at2759"/>
<sequence>MSQICKATNLIARALDVTSTADSFKSWDTCMDNKVCKIIAIVGIALASVVVLWLIGGFLTMFRQGVTGIGQFFCWCCHCGGGSTNGNSNYPPPANDNYMQNRPYMPPNAVIYQPIQHPQTAYYKNLKDDYYEETTKSGPEVYELEEDFDLEKQKERSNSRKYNKNKNNNSRPMENYSSERFQSTIYDEEPERGLLSNPNNSINDNFNSRDSFITRAMQPDDYPYERSYSPERHNPPMNQQSPVRQNDVISNGHQEGNRSSSHIYNQNGQGSDIMNYYQHSQQNLAEQYSSPIQNPSSRANNGGTAYTNSNAYSNTRVPYPQDDMQSYRGNNQYYNGRY</sequence>
<dbReference type="AlphaFoldDB" id="A7TR66"/>
<keyword evidence="4" id="KW-1185">Reference proteome</keyword>
<feature type="region of interest" description="Disordered" evidence="1">
    <location>
        <begin position="290"/>
        <end position="338"/>
    </location>
</feature>
<dbReference type="GeneID" id="5543307"/>
<dbReference type="RefSeq" id="XP_001643092.1">
    <property type="nucleotide sequence ID" value="XM_001643042.1"/>
</dbReference>
<dbReference type="Proteomes" id="UP000000267">
    <property type="component" value="Unassembled WGS sequence"/>
</dbReference>
<dbReference type="GO" id="GO:0005886">
    <property type="term" value="C:plasma membrane"/>
    <property type="evidence" value="ECO:0007669"/>
    <property type="project" value="EnsemblFungi"/>
</dbReference>
<dbReference type="PANTHER" id="PTHR40018">
    <property type="entry name" value="[PSI+] INDUCTION PROTEIN 2"/>
    <property type="match status" value="1"/>
</dbReference>
<feature type="compositionally biased region" description="Polar residues" evidence="1">
    <location>
        <begin position="236"/>
        <end position="273"/>
    </location>
</feature>
<evidence type="ECO:0000256" key="2">
    <source>
        <dbReference type="SAM" id="Phobius"/>
    </source>
</evidence>
<gene>
    <name evidence="3" type="ORF">Kpol_1029p7</name>
</gene>
<accession>A7TR66</accession>
<keyword evidence="2" id="KW-0812">Transmembrane</keyword>